<dbReference type="EMBL" id="JAKMYX010000127">
    <property type="protein sequence ID" value="MDH5923750.1"/>
    <property type="molecule type" value="Genomic_DNA"/>
</dbReference>
<evidence type="ECO:0000313" key="4">
    <source>
        <dbReference type="Proteomes" id="UP000235405"/>
    </source>
</evidence>
<gene>
    <name evidence="3" type="ORF">BCV19_18120</name>
    <name evidence="2" type="ORF">L8R85_22265</name>
</gene>
<evidence type="ECO:0000313" key="3">
    <source>
        <dbReference type="EMBL" id="PMF17667.1"/>
    </source>
</evidence>
<name>A0A0H3ZLH3_VIBSP</name>
<sequence length="71" mass="8467">MNDWEYVNFSEDHEMDYHLGLVSKSKSAYNRKYLIDNTQWTAKKELNKTRITHDEFKPFVEADKANLEDPA</sequence>
<accession>A0A0H3ZLH3</accession>
<dbReference type="Proteomes" id="UP001159663">
    <property type="component" value="Unassembled WGS sequence"/>
</dbReference>
<dbReference type="RefSeq" id="WP_017087580.1">
    <property type="nucleotide sequence ID" value="NZ_JAKMYJ010000087.1"/>
</dbReference>
<proteinExistence type="predicted"/>
<organism evidence="1">
    <name type="scientific">Vibrio splendidus</name>
    <dbReference type="NCBI Taxonomy" id="29497"/>
    <lineage>
        <taxon>Bacteria</taxon>
        <taxon>Pseudomonadati</taxon>
        <taxon>Pseudomonadota</taxon>
        <taxon>Gammaproteobacteria</taxon>
        <taxon>Vibrionales</taxon>
        <taxon>Vibrionaceae</taxon>
        <taxon>Vibrio</taxon>
    </lineage>
</organism>
<dbReference type="GeneID" id="93903559"/>
<dbReference type="EMBL" id="MCSW01000219">
    <property type="protein sequence ID" value="PMF17667.1"/>
    <property type="molecule type" value="Genomic_DNA"/>
</dbReference>
<reference evidence="3" key="3">
    <citation type="submission" date="2016-07" db="EMBL/GenBank/DDBJ databases">
        <authorList>
            <person name="Wan K."/>
            <person name="Booth B."/>
            <person name="Spirohn K."/>
            <person name="Hao T."/>
            <person name="Hu Y."/>
            <person name="Calderwood M."/>
            <person name="Hill D."/>
            <person name="Mohr S."/>
            <person name="Vidal M."/>
            <person name="Celniker S."/>
            <person name="Perrimon N."/>
        </authorList>
    </citation>
    <scope>NUCLEOTIDE SEQUENCE</scope>
    <source>
        <strain evidence="3">10N.286.54.F3</strain>
    </source>
</reference>
<evidence type="ECO:0000313" key="2">
    <source>
        <dbReference type="EMBL" id="MDH5923750.1"/>
    </source>
</evidence>
<reference evidence="4" key="2">
    <citation type="submission" date="2016-07" db="EMBL/GenBank/DDBJ databases">
        <title>Nontailed viruses are major unrecognized killers of bacteria in the ocean.</title>
        <authorList>
            <person name="Kauffman K."/>
            <person name="Hussain F."/>
            <person name="Yang J."/>
            <person name="Arevalo P."/>
            <person name="Brown J."/>
            <person name="Cutler M."/>
            <person name="Kelly L."/>
            <person name="Polz M.F."/>
        </authorList>
    </citation>
    <scope>NUCLEOTIDE SEQUENCE [LARGE SCALE GENOMIC DNA]</scope>
    <source>
        <strain evidence="4">10N.286.54.F3</strain>
    </source>
</reference>
<dbReference type="EMBL" id="KP795521">
    <property type="protein sequence ID" value="AKN37008.1"/>
    <property type="molecule type" value="Genomic_DNA"/>
</dbReference>
<reference evidence="2" key="5">
    <citation type="submission" date="2022-01" db="EMBL/GenBank/DDBJ databases">
        <title>Vibrio aestuarianus Clade A and Clade B isolates are associated with Pacific oyster (Crassostrea gigas) disease outbreaks across Ireland.</title>
        <authorList>
            <person name="Coyle N."/>
            <person name="O'Toole C."/>
            <person name="Thomas J.C.L."/>
            <person name="Ryder D."/>
            <person name="Cheslett D."/>
            <person name="Feist S."/>
            <person name="Bean T."/>
            <person name="Joseph A."/>
            <person name="Waina A."/>
            <person name="Feil E."/>
            <person name="Verner-Jeffreys D.W."/>
        </authorList>
    </citation>
    <scope>NUCLEOTIDE SEQUENCE</scope>
    <source>
        <strain evidence="2">S/17/14 A</strain>
    </source>
</reference>
<protein>
    <submittedName>
        <fullName evidence="1">Uncharacterized protein</fullName>
    </submittedName>
</protein>
<dbReference type="AlphaFoldDB" id="A0A0H3ZLH3"/>
<dbReference type="Proteomes" id="UP000235405">
    <property type="component" value="Unassembled WGS sequence"/>
</dbReference>
<reference evidence="1" key="1">
    <citation type="journal article" date="2015" name="MBio">
        <title>Eco-Evolutionary Dynamics of Episomes among Ecologically Cohesive Bacterial Populations.</title>
        <authorList>
            <person name="Xue H."/>
            <person name="Cordero O.X."/>
            <person name="Camas F.M."/>
            <person name="Trimble W."/>
            <person name="Meyer F."/>
            <person name="Guglielmini J."/>
            <person name="Rocha E.P."/>
            <person name="Polz M.F."/>
        </authorList>
    </citation>
    <scope>NUCLEOTIDE SEQUENCE</scope>
    <source>
        <strain evidence="1">FF_308</strain>
    </source>
</reference>
<evidence type="ECO:0000313" key="1">
    <source>
        <dbReference type="EMBL" id="AKN37008.1"/>
    </source>
</evidence>
<reference evidence="3" key="4">
    <citation type="journal article" date="2018" name="Nature">
        <title>A major lineage of non-tailed dsDNA viruses as unrecognized killers of marine bacteria.</title>
        <authorList>
            <person name="Kauffman K.M."/>
            <person name="Hussain F.A."/>
            <person name="Yang J."/>
            <person name="Arevalo P."/>
            <person name="Brown J.M."/>
            <person name="Chang W.K."/>
            <person name="VanInsberghe D."/>
            <person name="Elsherbini J."/>
            <person name="Sharma R.S."/>
            <person name="Cutler M.B."/>
            <person name="Kelly L."/>
            <person name="Polz M.F."/>
        </authorList>
    </citation>
    <scope>NUCLEOTIDE SEQUENCE</scope>
    <source>
        <strain evidence="3">10N.286.54.F3</strain>
    </source>
</reference>